<dbReference type="CDD" id="cd10280">
    <property type="entry name" value="PQQ_mGDH"/>
    <property type="match status" value="1"/>
</dbReference>
<evidence type="ECO:0000313" key="8">
    <source>
        <dbReference type="Proteomes" id="UP000292627"/>
    </source>
</evidence>
<dbReference type="GO" id="GO:0008876">
    <property type="term" value="F:quinoprotein glucose dehydrogenase activity"/>
    <property type="evidence" value="ECO:0007669"/>
    <property type="project" value="TreeGrafter"/>
</dbReference>
<evidence type="ECO:0000256" key="5">
    <source>
        <dbReference type="SAM" id="Phobius"/>
    </source>
</evidence>
<feature type="region of interest" description="Disordered" evidence="4">
    <location>
        <begin position="513"/>
        <end position="543"/>
    </location>
</feature>
<evidence type="ECO:0000256" key="4">
    <source>
        <dbReference type="SAM" id="MobiDB-lite"/>
    </source>
</evidence>
<feature type="transmembrane region" description="Helical" evidence="5">
    <location>
        <begin position="91"/>
        <end position="109"/>
    </location>
</feature>
<reference evidence="7 8" key="1">
    <citation type="submission" date="2019-02" db="EMBL/GenBank/DDBJ databases">
        <title>WGS of Pseudoxanthomonas species novum from clinical isolates.</title>
        <authorList>
            <person name="Bernier A.-M."/>
            <person name="Bernard K."/>
            <person name="Vachon A."/>
        </authorList>
    </citation>
    <scope>NUCLEOTIDE SEQUENCE [LARGE SCALE GENOMIC DNA]</scope>
    <source>
        <strain evidence="7 8">NML171200</strain>
    </source>
</reference>
<keyword evidence="5" id="KW-0472">Membrane</keyword>
<organism evidence="7 8">
    <name type="scientific">Pseudoxanthomonas winnipegensis</name>
    <dbReference type="NCBI Taxonomy" id="2480810"/>
    <lineage>
        <taxon>Bacteria</taxon>
        <taxon>Pseudomonadati</taxon>
        <taxon>Pseudomonadota</taxon>
        <taxon>Gammaproteobacteria</taxon>
        <taxon>Lysobacterales</taxon>
        <taxon>Lysobacteraceae</taxon>
        <taxon>Pseudoxanthomonas</taxon>
    </lineage>
</organism>
<dbReference type="InterPro" id="IPR018391">
    <property type="entry name" value="PQQ_b-propeller_rpt"/>
</dbReference>
<feature type="transmembrane region" description="Helical" evidence="5">
    <location>
        <begin position="121"/>
        <end position="140"/>
    </location>
</feature>
<keyword evidence="5" id="KW-0812">Transmembrane</keyword>
<evidence type="ECO:0000313" key="7">
    <source>
        <dbReference type="EMBL" id="TAA28704.1"/>
    </source>
</evidence>
<sequence length="805" mass="86600">MNTAAARPGLPLWQKIVAVVVAVSGLILAVAGAYLLSLGGTWYYLVNGVLMLVSGILLFAGRLWGAKLYGVVFLLALVMTLVESATRLWGWVPRMGYITLLGFFVALMVPRLSAGRLRRHGYLAAAGCVVFAAIAFALVFRTQYVEHGDDAPRTPLVAGDSAKARAAQADSEWAAYGRDTDATRYSPAAQITPENVGKLKVAWTYHTGDLPPAGKTNKWGAQNTPQMIGDGLYVCSATNNVSKLDPATGKEIWKFVSGVKYENVPYTAACRGVTYFVSSAVPEGQSCHARIIVATLDMRLIELDAASGQPCAQFGSDGTVNLLTGMGKSVPGQLAVTSPPVVVNGTISLNHQVLDNQRRWAPSGVIRGYDAETGAFKWAWDVNHPGTVWHQEPGPGQEYSRGTPNSWGAMAGDNTLNLIYVPTGNSAADYYDQLRTPAENAVASSIVALDATTGEQKWVFQTVHKDTWDYDIGSQPTLLDFPDHSGTPVPAMIIPTKRGQLFVVDRRNGKPLLPVEERPADTKATVPGESRASTQPWSTGMPRLGMPDLKESTMWGMTPFDQLYCRVKFRQAHYTGEFTAPQLKQPWIVFPGYNGGSDWGSVAYDPARGILVANWNVTPMYEHYIPRKQADAQDLYSIDDPRYKPGKGGAEGPGAMEDTPYAISVSAFMVPGLKTLCNEPPYGMITAINLHDQKVIWQQPLGTARANGPLGLPTGLPIQIGTPNNGGPAITAGGLVFVAAATDNLLRAIDLKTGKVLWTSVLPGGGQATPMTYTVNGKQYVVQMAGGHHFMETPISDALVAYTLP</sequence>
<dbReference type="Pfam" id="PF01011">
    <property type="entry name" value="PQQ"/>
    <property type="match status" value="1"/>
</dbReference>
<dbReference type="PANTHER" id="PTHR32303">
    <property type="entry name" value="QUINOPROTEIN ALCOHOL DEHYDROGENASE (CYTOCHROME C)"/>
    <property type="match status" value="1"/>
</dbReference>
<accession>A0A4Q8LHG0</accession>
<gene>
    <name evidence="7" type="ORF">EA660_03770</name>
</gene>
<dbReference type="GO" id="GO:0016020">
    <property type="term" value="C:membrane"/>
    <property type="evidence" value="ECO:0007669"/>
    <property type="project" value="InterPro"/>
</dbReference>
<feature type="domain" description="Pyrrolo-quinoline quinone repeat" evidence="6">
    <location>
        <begin position="173"/>
        <end position="781"/>
    </location>
</feature>
<comment type="cofactor">
    <cofactor evidence="1">
        <name>pyrroloquinoline quinone</name>
        <dbReference type="ChEBI" id="CHEBI:58442"/>
    </cofactor>
</comment>
<dbReference type="NCBIfam" id="TIGR03074">
    <property type="entry name" value="PQQ_membr_DH"/>
    <property type="match status" value="1"/>
</dbReference>
<dbReference type="AlphaFoldDB" id="A0A4Q8LHG0"/>
<comment type="similarity">
    <text evidence="2">Belongs to the bacterial PQQ dehydrogenase family.</text>
</comment>
<dbReference type="RefSeq" id="WP_130550221.1">
    <property type="nucleotide sequence ID" value="NZ_SHMC01000001.1"/>
</dbReference>
<evidence type="ECO:0000259" key="6">
    <source>
        <dbReference type="Pfam" id="PF01011"/>
    </source>
</evidence>
<dbReference type="SUPFAM" id="SSF50998">
    <property type="entry name" value="Quinoprotein alcohol dehydrogenase-like"/>
    <property type="match status" value="1"/>
</dbReference>
<dbReference type="PANTHER" id="PTHR32303:SF4">
    <property type="entry name" value="QUINOPROTEIN GLUCOSE DEHYDROGENASE"/>
    <property type="match status" value="1"/>
</dbReference>
<dbReference type="Gene3D" id="2.140.10.10">
    <property type="entry name" value="Quinoprotein alcohol dehydrogenase-like superfamily"/>
    <property type="match status" value="1"/>
</dbReference>
<dbReference type="EMBL" id="SHMC01000001">
    <property type="protein sequence ID" value="TAA28704.1"/>
    <property type="molecule type" value="Genomic_DNA"/>
</dbReference>
<comment type="caution">
    <text evidence="7">The sequence shown here is derived from an EMBL/GenBank/DDBJ whole genome shotgun (WGS) entry which is preliminary data.</text>
</comment>
<feature type="transmembrane region" description="Helical" evidence="5">
    <location>
        <begin position="12"/>
        <end position="36"/>
    </location>
</feature>
<keyword evidence="5" id="KW-1133">Transmembrane helix</keyword>
<protein>
    <submittedName>
        <fullName evidence="7">Membrane-bound PQQ-dependent dehydrogenase, glucose/quinate/shikimate family</fullName>
        <ecNumber evidence="7">1.1.-.-</ecNumber>
    </submittedName>
</protein>
<evidence type="ECO:0000256" key="2">
    <source>
        <dbReference type="ARBA" id="ARBA00008156"/>
    </source>
</evidence>
<dbReference type="GO" id="GO:0048038">
    <property type="term" value="F:quinone binding"/>
    <property type="evidence" value="ECO:0007669"/>
    <property type="project" value="InterPro"/>
</dbReference>
<evidence type="ECO:0000256" key="1">
    <source>
        <dbReference type="ARBA" id="ARBA00001931"/>
    </source>
</evidence>
<evidence type="ECO:0000256" key="3">
    <source>
        <dbReference type="ARBA" id="ARBA00023002"/>
    </source>
</evidence>
<proteinExistence type="inferred from homology"/>
<name>A0A4Q8LHG0_9GAMM</name>
<dbReference type="Proteomes" id="UP000292627">
    <property type="component" value="Unassembled WGS sequence"/>
</dbReference>
<dbReference type="EC" id="1.1.-.-" evidence="7"/>
<dbReference type="InterPro" id="IPR017511">
    <property type="entry name" value="PQQ_mDH"/>
</dbReference>
<dbReference type="OrthoDB" id="9794322at2"/>
<dbReference type="InterPro" id="IPR011047">
    <property type="entry name" value="Quinoprotein_ADH-like_sf"/>
</dbReference>
<keyword evidence="3 7" id="KW-0560">Oxidoreductase</keyword>
<feature type="transmembrane region" description="Helical" evidence="5">
    <location>
        <begin position="68"/>
        <end position="85"/>
    </location>
</feature>
<dbReference type="SMART" id="SM00564">
    <property type="entry name" value="PQQ"/>
    <property type="match status" value="4"/>
</dbReference>
<feature type="transmembrane region" description="Helical" evidence="5">
    <location>
        <begin position="42"/>
        <end position="61"/>
    </location>
</feature>
<dbReference type="InterPro" id="IPR002372">
    <property type="entry name" value="PQQ_rpt_dom"/>
</dbReference>